<feature type="transmembrane region" description="Helical" evidence="2">
    <location>
        <begin position="16"/>
        <end position="35"/>
    </location>
</feature>
<dbReference type="Proteomes" id="UP000289738">
    <property type="component" value="Chromosome B10"/>
</dbReference>
<dbReference type="PANTHER" id="PTHR46136:SF19">
    <property type="entry name" value="TRANSCRIPTION FACTOR GTE12"/>
    <property type="match status" value="1"/>
</dbReference>
<feature type="coiled-coil region" evidence="1">
    <location>
        <begin position="183"/>
        <end position="233"/>
    </location>
</feature>
<keyword evidence="2" id="KW-1133">Transmembrane helix</keyword>
<dbReference type="PANTHER" id="PTHR46136">
    <property type="entry name" value="TRANSCRIPTION FACTOR GTE8"/>
    <property type="match status" value="1"/>
</dbReference>
<gene>
    <name evidence="3" type="ORF">Ahy_B10g100506</name>
</gene>
<dbReference type="InterPro" id="IPR052442">
    <property type="entry name" value="Env_Response_Regulator"/>
</dbReference>
<evidence type="ECO:0000256" key="2">
    <source>
        <dbReference type="SAM" id="Phobius"/>
    </source>
</evidence>
<organism evidence="3 4">
    <name type="scientific">Arachis hypogaea</name>
    <name type="common">Peanut</name>
    <dbReference type="NCBI Taxonomy" id="3818"/>
    <lineage>
        <taxon>Eukaryota</taxon>
        <taxon>Viridiplantae</taxon>
        <taxon>Streptophyta</taxon>
        <taxon>Embryophyta</taxon>
        <taxon>Tracheophyta</taxon>
        <taxon>Spermatophyta</taxon>
        <taxon>Magnoliopsida</taxon>
        <taxon>eudicotyledons</taxon>
        <taxon>Gunneridae</taxon>
        <taxon>Pentapetalae</taxon>
        <taxon>rosids</taxon>
        <taxon>fabids</taxon>
        <taxon>Fabales</taxon>
        <taxon>Fabaceae</taxon>
        <taxon>Papilionoideae</taxon>
        <taxon>50 kb inversion clade</taxon>
        <taxon>dalbergioids sensu lato</taxon>
        <taxon>Dalbergieae</taxon>
        <taxon>Pterocarpus clade</taxon>
        <taxon>Arachis</taxon>
    </lineage>
</organism>
<protein>
    <submittedName>
        <fullName evidence="3">Uncharacterized protein</fullName>
    </submittedName>
</protein>
<sequence>MKGSPVLHCDLSQADVVFVVTLLAVVEFIAIRVMLQKYLLKDLKGRMLWGRIARLNLHHLWRKNLTRILMVRRTYHSSCVMFSYLCADLECLMLICKGPVSSLDSEHVCSSSQLATSAGDATSGEVWSTPVFSVQLSPKKALRAAMLKSRFADTILKAQQKTLLEHGDKGDPLKMQLEKERLERMQREERARIEAQIKHAEAAARLKLEEESRQRREKEREAARLAIEKMKRTVDIEHNLEIVRELEILSGCTLSYKAVAGRHGYKVAMEETLEKPQLENPLERLGLFIKDEYAADEDEVLPNGGCEEGEIL</sequence>
<evidence type="ECO:0000313" key="4">
    <source>
        <dbReference type="Proteomes" id="UP000289738"/>
    </source>
</evidence>
<accession>A0A444WWY8</accession>
<keyword evidence="1" id="KW-0175">Coiled coil</keyword>
<keyword evidence="2" id="KW-0472">Membrane</keyword>
<proteinExistence type="predicted"/>
<evidence type="ECO:0000256" key="1">
    <source>
        <dbReference type="SAM" id="Coils"/>
    </source>
</evidence>
<comment type="caution">
    <text evidence="3">The sequence shown here is derived from an EMBL/GenBank/DDBJ whole genome shotgun (WGS) entry which is preliminary data.</text>
</comment>
<dbReference type="EMBL" id="SDMP01000020">
    <property type="protein sequence ID" value="RYQ81919.1"/>
    <property type="molecule type" value="Genomic_DNA"/>
</dbReference>
<reference evidence="3 4" key="1">
    <citation type="submission" date="2019-01" db="EMBL/GenBank/DDBJ databases">
        <title>Sequencing of cultivated peanut Arachis hypogaea provides insights into genome evolution and oil improvement.</title>
        <authorList>
            <person name="Chen X."/>
        </authorList>
    </citation>
    <scope>NUCLEOTIDE SEQUENCE [LARGE SCALE GENOMIC DNA]</scope>
    <source>
        <strain evidence="4">cv. Fuhuasheng</strain>
        <tissue evidence="3">Leaves</tissue>
    </source>
</reference>
<dbReference type="AlphaFoldDB" id="A0A444WWY8"/>
<keyword evidence="2" id="KW-0812">Transmembrane</keyword>
<evidence type="ECO:0000313" key="3">
    <source>
        <dbReference type="EMBL" id="RYQ81919.1"/>
    </source>
</evidence>
<keyword evidence="4" id="KW-1185">Reference proteome</keyword>
<name>A0A444WWY8_ARAHY</name>